<proteinExistence type="predicted"/>
<reference evidence="2 3" key="1">
    <citation type="submission" date="2016-09" db="EMBL/GenBank/DDBJ databases">
        <title>Photobacterium proteolyticum sp. nov. a protease producing bacterium isolated from ocean sediments of Laizhou Bay.</title>
        <authorList>
            <person name="Li Y."/>
        </authorList>
    </citation>
    <scope>NUCLEOTIDE SEQUENCE [LARGE SCALE GENOMIC DNA]</scope>
    <source>
        <strain evidence="2 3">13-12</strain>
    </source>
</reference>
<evidence type="ECO:0000313" key="2">
    <source>
        <dbReference type="EMBL" id="OLQ69969.1"/>
    </source>
</evidence>
<organism evidence="2 3">
    <name type="scientific">Photobacterium proteolyticum</name>
    <dbReference type="NCBI Taxonomy" id="1903952"/>
    <lineage>
        <taxon>Bacteria</taxon>
        <taxon>Pseudomonadati</taxon>
        <taxon>Pseudomonadota</taxon>
        <taxon>Gammaproteobacteria</taxon>
        <taxon>Vibrionales</taxon>
        <taxon>Vibrionaceae</taxon>
        <taxon>Photobacterium</taxon>
    </lineage>
</organism>
<name>A0A1Q9G6W4_9GAMM</name>
<evidence type="ECO:0000313" key="3">
    <source>
        <dbReference type="Proteomes" id="UP000186905"/>
    </source>
</evidence>
<keyword evidence="1" id="KW-0812">Transmembrane</keyword>
<feature type="transmembrane region" description="Helical" evidence="1">
    <location>
        <begin position="12"/>
        <end position="32"/>
    </location>
</feature>
<protein>
    <submittedName>
        <fullName evidence="2">Uncharacterized protein</fullName>
    </submittedName>
</protein>
<keyword evidence="1" id="KW-0472">Membrane</keyword>
<keyword evidence="1" id="KW-1133">Transmembrane helix</keyword>
<sequence>MKLIISIDSVLSAALKTLLLTISTTTTILLLLDTYLESQRVTDSFNHWRGQTVNTVFRLPGGFTSTVGELDRGAEMIKMVVVDLPCLIRATGLKLV</sequence>
<keyword evidence="3" id="KW-1185">Reference proteome</keyword>
<dbReference type="AlphaFoldDB" id="A0A1Q9G6W4"/>
<comment type="caution">
    <text evidence="2">The sequence shown here is derived from an EMBL/GenBank/DDBJ whole genome shotgun (WGS) entry which is preliminary data.</text>
</comment>
<dbReference type="EMBL" id="MJIL01000099">
    <property type="protein sequence ID" value="OLQ69969.1"/>
    <property type="molecule type" value="Genomic_DNA"/>
</dbReference>
<gene>
    <name evidence="2" type="ORF">BIT28_10515</name>
</gene>
<evidence type="ECO:0000256" key="1">
    <source>
        <dbReference type="SAM" id="Phobius"/>
    </source>
</evidence>
<dbReference type="Proteomes" id="UP000186905">
    <property type="component" value="Unassembled WGS sequence"/>
</dbReference>
<accession>A0A1Q9G6W4</accession>